<comment type="caution">
    <text evidence="1">The sequence shown here is derived from an EMBL/GenBank/DDBJ whole genome shotgun (WGS) entry which is preliminary data.</text>
</comment>
<protein>
    <recommendedName>
        <fullName evidence="3">STAS domain-containing protein</fullName>
    </recommendedName>
</protein>
<dbReference type="RefSeq" id="WP_009779740.1">
    <property type="nucleotide sequence ID" value="NZ_CH672395.1"/>
</dbReference>
<reference evidence="1 2" key="1">
    <citation type="journal article" date="2007" name="Nature">
        <title>Light stimulates growth of proteorhodopsin-containing marine Flavobacteria.</title>
        <authorList>
            <person name="Gomez-Consarnau L."/>
            <person name="Gonzalez J.M."/>
            <person name="Coll-Llado M."/>
            <person name="Gourdon P."/>
            <person name="Pascher T."/>
            <person name="Neutze R."/>
            <person name="Pedros-Alio C."/>
            <person name="Pinhassi J."/>
        </authorList>
    </citation>
    <scope>NUCLEOTIDE SEQUENCE [LARGE SCALE GENOMIC DNA]</scope>
    <source>
        <strain evidence="1 2">MED217</strain>
    </source>
</reference>
<dbReference type="AlphaFoldDB" id="A3XMY5"/>
<evidence type="ECO:0008006" key="3">
    <source>
        <dbReference type="Google" id="ProtNLM"/>
    </source>
</evidence>
<dbReference type="STRING" id="398720.MED217_06796"/>
<dbReference type="Proteomes" id="UP000001601">
    <property type="component" value="Unassembled WGS sequence"/>
</dbReference>
<sequence>MYSFITQNQSIQIRGILKVQSVGELAATINEDFRNQKKITIDLSELQELTLSTVMKLITLQTNYRNSGKLILFKGLSNKSVSGTFGLAGKRYLLGNVA</sequence>
<dbReference type="EMBL" id="AANC01000005">
    <property type="protein sequence ID" value="EAQ49091.1"/>
    <property type="molecule type" value="Genomic_DNA"/>
</dbReference>
<evidence type="ECO:0000313" key="1">
    <source>
        <dbReference type="EMBL" id="EAQ49091.1"/>
    </source>
</evidence>
<dbReference type="Gene3D" id="3.30.750.24">
    <property type="entry name" value="STAS domain"/>
    <property type="match status" value="1"/>
</dbReference>
<evidence type="ECO:0000313" key="2">
    <source>
        <dbReference type="Proteomes" id="UP000001601"/>
    </source>
</evidence>
<dbReference type="InterPro" id="IPR036513">
    <property type="entry name" value="STAS_dom_sf"/>
</dbReference>
<organism evidence="1 2">
    <name type="scientific">Leeuwenhoekiella blandensis (strain CECT 7118 / CCUG 51940 / KCTC 22103 / MED217)</name>
    <name type="common">Flavobacterium sp. (strain MED217)</name>
    <dbReference type="NCBI Taxonomy" id="398720"/>
    <lineage>
        <taxon>Bacteria</taxon>
        <taxon>Pseudomonadati</taxon>
        <taxon>Bacteroidota</taxon>
        <taxon>Flavobacteriia</taxon>
        <taxon>Flavobacteriales</taxon>
        <taxon>Flavobacteriaceae</taxon>
        <taxon>Leeuwenhoekiella</taxon>
    </lineage>
</organism>
<dbReference type="OrthoDB" id="1446590at2"/>
<dbReference type="HOGENOM" id="CLU_2330264_0_0_10"/>
<accession>A3XMY5</accession>
<dbReference type="SUPFAM" id="SSF52091">
    <property type="entry name" value="SpoIIaa-like"/>
    <property type="match status" value="1"/>
</dbReference>
<name>A3XMY5_LEEBM</name>
<gene>
    <name evidence="1" type="ORF">MED217_06796</name>
</gene>
<proteinExistence type="predicted"/>
<keyword evidence="2" id="KW-1185">Reference proteome</keyword>